<evidence type="ECO:0000313" key="2">
    <source>
        <dbReference type="EMBL" id="CAF4144156.1"/>
    </source>
</evidence>
<proteinExistence type="predicted"/>
<reference evidence="1" key="1">
    <citation type="submission" date="2021-02" db="EMBL/GenBank/DDBJ databases">
        <authorList>
            <person name="Nowell W R."/>
        </authorList>
    </citation>
    <scope>NUCLEOTIDE SEQUENCE</scope>
</reference>
<evidence type="ECO:0000313" key="1">
    <source>
        <dbReference type="EMBL" id="CAF1102508.1"/>
    </source>
</evidence>
<dbReference type="EMBL" id="CAJNOV010002407">
    <property type="protein sequence ID" value="CAF1102508.1"/>
    <property type="molecule type" value="Genomic_DNA"/>
</dbReference>
<dbReference type="AlphaFoldDB" id="A0A814P432"/>
<gene>
    <name evidence="2" type="ORF">BYL167_LOCUS21181</name>
    <name evidence="1" type="ORF">CJN711_LOCUS7223</name>
</gene>
<protein>
    <submittedName>
        <fullName evidence="1">Uncharacterized protein</fullName>
    </submittedName>
</protein>
<accession>A0A814P432</accession>
<dbReference type="Proteomes" id="UP000663855">
    <property type="component" value="Unassembled WGS sequence"/>
</dbReference>
<sequence>SIKISLGSFQDLRPSNIFYKSSIPHNVCVCSYHENISLLLKPLNEHMHGLKSIDINSFIKLIVCDDTHESCMFSECSDCSYHFKHKIEDRIINSTVLIKWTLWSTSLDGRATKVDYDGSILDCIKVLSNKIKPFLFHGFVTRQQ</sequence>
<dbReference type="EMBL" id="CAJOBH010009562">
    <property type="protein sequence ID" value="CAF4144156.1"/>
    <property type="molecule type" value="Genomic_DNA"/>
</dbReference>
<feature type="non-terminal residue" evidence="1">
    <location>
        <position position="1"/>
    </location>
</feature>
<organism evidence="1 3">
    <name type="scientific">Rotaria magnacalcarata</name>
    <dbReference type="NCBI Taxonomy" id="392030"/>
    <lineage>
        <taxon>Eukaryota</taxon>
        <taxon>Metazoa</taxon>
        <taxon>Spiralia</taxon>
        <taxon>Gnathifera</taxon>
        <taxon>Rotifera</taxon>
        <taxon>Eurotatoria</taxon>
        <taxon>Bdelloidea</taxon>
        <taxon>Philodinida</taxon>
        <taxon>Philodinidae</taxon>
        <taxon>Rotaria</taxon>
    </lineage>
</organism>
<evidence type="ECO:0000313" key="3">
    <source>
        <dbReference type="Proteomes" id="UP000663855"/>
    </source>
</evidence>
<dbReference type="Proteomes" id="UP000681967">
    <property type="component" value="Unassembled WGS sequence"/>
</dbReference>
<name>A0A814P432_9BILA</name>
<comment type="caution">
    <text evidence="1">The sequence shown here is derived from an EMBL/GenBank/DDBJ whole genome shotgun (WGS) entry which is preliminary data.</text>
</comment>